<gene>
    <name evidence="1" type="ORF">BCR44DRAFT_43155</name>
</gene>
<name>A0A1Y2H831_9FUNG</name>
<proteinExistence type="predicted"/>
<dbReference type="AlphaFoldDB" id="A0A1Y2H831"/>
<dbReference type="Proteomes" id="UP000193411">
    <property type="component" value="Unassembled WGS sequence"/>
</dbReference>
<comment type="caution">
    <text evidence="1">The sequence shown here is derived from an EMBL/GenBank/DDBJ whole genome shotgun (WGS) entry which is preliminary data.</text>
</comment>
<protein>
    <submittedName>
        <fullName evidence="1">Uncharacterized protein</fullName>
    </submittedName>
</protein>
<keyword evidence="2" id="KW-1185">Reference proteome</keyword>
<accession>A0A1Y2H831</accession>
<evidence type="ECO:0000313" key="2">
    <source>
        <dbReference type="Proteomes" id="UP000193411"/>
    </source>
</evidence>
<reference evidence="1 2" key="1">
    <citation type="submission" date="2016-07" db="EMBL/GenBank/DDBJ databases">
        <title>Pervasive Adenine N6-methylation of Active Genes in Fungi.</title>
        <authorList>
            <consortium name="DOE Joint Genome Institute"/>
            <person name="Mondo S.J."/>
            <person name="Dannebaum R.O."/>
            <person name="Kuo R.C."/>
            <person name="Labutti K."/>
            <person name="Haridas S."/>
            <person name="Kuo A."/>
            <person name="Salamov A."/>
            <person name="Ahrendt S.R."/>
            <person name="Lipzen A."/>
            <person name="Sullivan W."/>
            <person name="Andreopoulos W.B."/>
            <person name="Clum A."/>
            <person name="Lindquist E."/>
            <person name="Daum C."/>
            <person name="Ramamoorthy G.K."/>
            <person name="Gryganskyi A."/>
            <person name="Culley D."/>
            <person name="Magnuson J.K."/>
            <person name="James T.Y."/>
            <person name="O'Malley M.A."/>
            <person name="Stajich J.E."/>
            <person name="Spatafora J.W."/>
            <person name="Visel A."/>
            <person name="Grigoriev I.V."/>
        </authorList>
    </citation>
    <scope>NUCLEOTIDE SEQUENCE [LARGE SCALE GENOMIC DNA]</scope>
    <source>
        <strain evidence="1 2">PL171</strain>
    </source>
</reference>
<sequence length="203" mass="22925">MSSFKQDVMDVASRKNQVHVLDWWLTESGVDPLPHTKQAFHFAVCECSLDAADWWRNDQPQLKVNDYRYYGCWPSKAACVWALHHGLCKHVSDASGCQSPIVFEMMKRRAGISADGGAADYLSPTGAWCARQPSFEIDIFLTYDNALDDAVHSTVFPVLEWWESSGYPGALSSDALDGIDELDEAHPVRQWFERIKGRLETPQ</sequence>
<dbReference type="EMBL" id="MCFL01000075">
    <property type="protein sequence ID" value="ORZ30746.1"/>
    <property type="molecule type" value="Genomic_DNA"/>
</dbReference>
<organism evidence="1 2">
    <name type="scientific">Catenaria anguillulae PL171</name>
    <dbReference type="NCBI Taxonomy" id="765915"/>
    <lineage>
        <taxon>Eukaryota</taxon>
        <taxon>Fungi</taxon>
        <taxon>Fungi incertae sedis</taxon>
        <taxon>Blastocladiomycota</taxon>
        <taxon>Blastocladiomycetes</taxon>
        <taxon>Blastocladiales</taxon>
        <taxon>Catenariaceae</taxon>
        <taxon>Catenaria</taxon>
    </lineage>
</organism>
<evidence type="ECO:0000313" key="1">
    <source>
        <dbReference type="EMBL" id="ORZ30746.1"/>
    </source>
</evidence>